<evidence type="ECO:0000256" key="2">
    <source>
        <dbReference type="ARBA" id="ARBA00022840"/>
    </source>
</evidence>
<sequence length="808" mass="91804">MPRNNYSQVDDLASVPNISPMQITSILYDRYRASTLYTRIGAKVLVALASKESTETQNSDGIIQKYLDDYKSTEGGHRLLPPHIFQTVTNAYLSMRRTGIDQAIILSGETGSGKSYTKIQAFYMLQALRESSKKEARLMNQIICATEILEAFGNAQTEHNVNASRFGNYTEIQFNGRGRVIGAKILDYILEKSRLTPDTRGQKNFHIFYYVCGGATPEERDHLKLHENQGFDYLNGENLCTNRDFHYNSENLEHLRNAFKSLGLNKKYQGQIFRLLSAILYLGNITFIDHPTKASEPASVKNLETLVVAANLLGLDAASLEAVLTYKTQLLGGEICTIFLNSTQAHTQRDDLARSLYSLLFSWLTEFLNTKLCSDSQSNFIGFVDLLGHQDFANNGFQEFCVNFANERLFHYCTHYLLEAEIEEYAEQGIGIIPEVDFVDNTPCLYMFMKPEIGLFATLEKQTIQHRMNSTDEELLQAFKSNQLEHTDFSIPEMSAGNSFIIKHYAGPVIYQVTGFLEKNTDIIGPDFIGLFKGSAEFQPTTNSFISTLFTQKSVAWESHPRNEKTIIAGQQPATPRRKPSMRKPRKTESEKDSNKISCVASQFQSALSELIESLKETEPWFVFCINPRGLHSEEYNTGSVKIHNQVTYLGLASISERKQIEYTSTMAHEEFDKRYGDIMSGAEIDIDLDSRQKCLSAQQNFKWSDKEMMVGKSKVYLCHKVWRELEDYLRAKETENKKFRKTHESLALSQMNDETDSQYDQRNIKFTSGYSYAPSYALATPFSSPSLYSAQDDKGSCCSNYSPVDRY</sequence>
<protein>
    <recommendedName>
        <fullName evidence="8">Myosin motor domain-containing protein</fullName>
    </recommendedName>
</protein>
<keyword evidence="2 6" id="KW-0067">ATP-binding</keyword>
<keyword evidence="3 6" id="KW-0518">Myosin</keyword>
<dbReference type="Pfam" id="PF00063">
    <property type="entry name" value="Myosin_head"/>
    <property type="match status" value="1"/>
</dbReference>
<keyword evidence="1 6" id="KW-0547">Nucleotide-binding</keyword>
<evidence type="ECO:0000256" key="6">
    <source>
        <dbReference type="PROSITE-ProRule" id="PRU00782"/>
    </source>
</evidence>
<dbReference type="Gene3D" id="1.20.58.530">
    <property type="match status" value="1"/>
</dbReference>
<feature type="binding site" evidence="6">
    <location>
        <begin position="108"/>
        <end position="115"/>
    </location>
    <ligand>
        <name>ATP</name>
        <dbReference type="ChEBI" id="CHEBI:30616"/>
    </ligand>
</feature>
<feature type="domain" description="Myosin motor" evidence="8">
    <location>
        <begin position="7"/>
        <end position="731"/>
    </location>
</feature>
<evidence type="ECO:0000256" key="5">
    <source>
        <dbReference type="ARBA" id="ARBA00023203"/>
    </source>
</evidence>
<evidence type="ECO:0000256" key="7">
    <source>
        <dbReference type="SAM" id="MobiDB-lite"/>
    </source>
</evidence>
<dbReference type="PRINTS" id="PR00193">
    <property type="entry name" value="MYOSINHEAVY"/>
</dbReference>
<keyword evidence="10" id="KW-1185">Reference proteome</keyword>
<keyword evidence="4 6" id="KW-0505">Motor protein</keyword>
<accession>A0ABR2VYC6</accession>
<reference evidence="9 10" key="1">
    <citation type="submission" date="2023-04" db="EMBL/GenBank/DDBJ databases">
        <title>Genome of Basidiobolus ranarum AG-B5.</title>
        <authorList>
            <person name="Stajich J.E."/>
            <person name="Carter-House D."/>
            <person name="Gryganskyi A."/>
        </authorList>
    </citation>
    <scope>NUCLEOTIDE SEQUENCE [LARGE SCALE GENOMIC DNA]</scope>
    <source>
        <strain evidence="9 10">AG-B5</strain>
    </source>
</reference>
<dbReference type="Gene3D" id="1.20.120.720">
    <property type="entry name" value="Myosin VI head, motor domain, U50 subdomain"/>
    <property type="match status" value="1"/>
</dbReference>
<feature type="compositionally biased region" description="Basic residues" evidence="7">
    <location>
        <begin position="576"/>
        <end position="586"/>
    </location>
</feature>
<evidence type="ECO:0000256" key="1">
    <source>
        <dbReference type="ARBA" id="ARBA00022741"/>
    </source>
</evidence>
<dbReference type="InterPro" id="IPR001609">
    <property type="entry name" value="Myosin_head_motor_dom-like"/>
</dbReference>
<comment type="caution">
    <text evidence="9">The sequence shown here is derived from an EMBL/GenBank/DDBJ whole genome shotgun (WGS) entry which is preliminary data.</text>
</comment>
<feature type="region of interest" description="Disordered" evidence="7">
    <location>
        <begin position="561"/>
        <end position="595"/>
    </location>
</feature>
<evidence type="ECO:0000256" key="4">
    <source>
        <dbReference type="ARBA" id="ARBA00023175"/>
    </source>
</evidence>
<name>A0ABR2VYC6_9FUNG</name>
<dbReference type="PANTHER" id="PTHR13140">
    <property type="entry name" value="MYOSIN"/>
    <property type="match status" value="1"/>
</dbReference>
<dbReference type="PANTHER" id="PTHR13140:SF550">
    <property type="entry name" value="MYOSIN-IIIB ISOFORM X1"/>
    <property type="match status" value="1"/>
</dbReference>
<evidence type="ECO:0000313" key="10">
    <source>
        <dbReference type="Proteomes" id="UP001479436"/>
    </source>
</evidence>
<dbReference type="SUPFAM" id="SSF52540">
    <property type="entry name" value="P-loop containing nucleoside triphosphate hydrolases"/>
    <property type="match status" value="1"/>
</dbReference>
<dbReference type="InterPro" id="IPR036961">
    <property type="entry name" value="Kinesin_motor_dom_sf"/>
</dbReference>
<dbReference type="EMBL" id="JASJQH010007393">
    <property type="protein sequence ID" value="KAK9709660.1"/>
    <property type="molecule type" value="Genomic_DNA"/>
</dbReference>
<evidence type="ECO:0000256" key="3">
    <source>
        <dbReference type="ARBA" id="ARBA00023123"/>
    </source>
</evidence>
<proteinExistence type="inferred from homology"/>
<keyword evidence="5 6" id="KW-0009">Actin-binding</keyword>
<comment type="similarity">
    <text evidence="6">Belongs to the TRAFAC class myosin-kinesin ATPase superfamily. Myosin family.</text>
</comment>
<comment type="caution">
    <text evidence="6">Lacks conserved residue(s) required for the propagation of feature annotation.</text>
</comment>
<dbReference type="InterPro" id="IPR027417">
    <property type="entry name" value="P-loop_NTPase"/>
</dbReference>
<dbReference type="Gene3D" id="3.40.850.10">
    <property type="entry name" value="Kinesin motor domain"/>
    <property type="match status" value="1"/>
</dbReference>
<evidence type="ECO:0000259" key="8">
    <source>
        <dbReference type="PROSITE" id="PS51456"/>
    </source>
</evidence>
<dbReference type="Proteomes" id="UP001479436">
    <property type="component" value="Unassembled WGS sequence"/>
</dbReference>
<evidence type="ECO:0000313" key="9">
    <source>
        <dbReference type="EMBL" id="KAK9709660.1"/>
    </source>
</evidence>
<dbReference type="SMART" id="SM00242">
    <property type="entry name" value="MYSc"/>
    <property type="match status" value="1"/>
</dbReference>
<organism evidence="9 10">
    <name type="scientific">Basidiobolus ranarum</name>
    <dbReference type="NCBI Taxonomy" id="34480"/>
    <lineage>
        <taxon>Eukaryota</taxon>
        <taxon>Fungi</taxon>
        <taxon>Fungi incertae sedis</taxon>
        <taxon>Zoopagomycota</taxon>
        <taxon>Entomophthoromycotina</taxon>
        <taxon>Basidiobolomycetes</taxon>
        <taxon>Basidiobolales</taxon>
        <taxon>Basidiobolaceae</taxon>
        <taxon>Basidiobolus</taxon>
    </lineage>
</organism>
<dbReference type="PROSITE" id="PS51456">
    <property type="entry name" value="MYOSIN_MOTOR"/>
    <property type="match status" value="1"/>
</dbReference>
<gene>
    <name evidence="9" type="ORF">K7432_008882</name>
</gene>
<dbReference type="Gene3D" id="1.10.10.820">
    <property type="match status" value="1"/>
</dbReference>